<organism evidence="2 3">
    <name type="scientific">Glossina brevipalpis</name>
    <dbReference type="NCBI Taxonomy" id="37001"/>
    <lineage>
        <taxon>Eukaryota</taxon>
        <taxon>Metazoa</taxon>
        <taxon>Ecdysozoa</taxon>
        <taxon>Arthropoda</taxon>
        <taxon>Hexapoda</taxon>
        <taxon>Insecta</taxon>
        <taxon>Pterygota</taxon>
        <taxon>Neoptera</taxon>
        <taxon>Endopterygota</taxon>
        <taxon>Diptera</taxon>
        <taxon>Brachycera</taxon>
        <taxon>Muscomorpha</taxon>
        <taxon>Hippoboscoidea</taxon>
        <taxon>Glossinidae</taxon>
        <taxon>Glossina</taxon>
    </lineage>
</organism>
<evidence type="ECO:0000313" key="2">
    <source>
        <dbReference type="EnsemblMetazoa" id="GBRI001877-PA"/>
    </source>
</evidence>
<protein>
    <submittedName>
        <fullName evidence="2">Uncharacterized protein</fullName>
    </submittedName>
</protein>
<accession>A0A1A9W0G8</accession>
<dbReference type="Proteomes" id="UP000091820">
    <property type="component" value="Unassembled WGS sequence"/>
</dbReference>
<sequence>MRGNAFRNGLEENSPFIFFENAKRLRLIIANTYAKLILISITCLFRSLLLLTYLIIYNLRYLKLDLKCDGEIDDHDCCAKFEEDDDDLSGHWYLCASGRGGYARRWCGWVKFIMSINTSYIYRFRQLNVIGGVVQSCYHI</sequence>
<keyword evidence="1" id="KW-1133">Transmembrane helix</keyword>
<proteinExistence type="predicted"/>
<reference evidence="3" key="1">
    <citation type="submission" date="2014-03" db="EMBL/GenBank/DDBJ databases">
        <authorList>
            <person name="Aksoy S."/>
            <person name="Warren W."/>
            <person name="Wilson R.K."/>
        </authorList>
    </citation>
    <scope>NUCLEOTIDE SEQUENCE [LARGE SCALE GENOMIC DNA]</scope>
    <source>
        <strain evidence="3">IAEA</strain>
    </source>
</reference>
<reference evidence="2" key="2">
    <citation type="submission" date="2020-05" db="UniProtKB">
        <authorList>
            <consortium name="EnsemblMetazoa"/>
        </authorList>
    </citation>
    <scope>IDENTIFICATION</scope>
    <source>
        <strain evidence="2">IAEA</strain>
    </source>
</reference>
<dbReference type="VEuPathDB" id="VectorBase:GBRI001877"/>
<feature type="transmembrane region" description="Helical" evidence="1">
    <location>
        <begin position="33"/>
        <end position="57"/>
    </location>
</feature>
<evidence type="ECO:0000313" key="3">
    <source>
        <dbReference type="Proteomes" id="UP000091820"/>
    </source>
</evidence>
<name>A0A1A9W0G8_9MUSC</name>
<keyword evidence="1" id="KW-0812">Transmembrane</keyword>
<keyword evidence="1" id="KW-0472">Membrane</keyword>
<dbReference type="AlphaFoldDB" id="A0A1A9W0G8"/>
<evidence type="ECO:0000256" key="1">
    <source>
        <dbReference type="SAM" id="Phobius"/>
    </source>
</evidence>
<dbReference type="EnsemblMetazoa" id="GBRI001877-RA">
    <property type="protein sequence ID" value="GBRI001877-PA"/>
    <property type="gene ID" value="GBRI001877"/>
</dbReference>
<keyword evidence="3" id="KW-1185">Reference proteome</keyword>